<dbReference type="Proteomes" id="UP001432027">
    <property type="component" value="Unassembled WGS sequence"/>
</dbReference>
<protein>
    <submittedName>
        <fullName evidence="1">Uncharacterized protein</fullName>
    </submittedName>
</protein>
<comment type="caution">
    <text evidence="1">The sequence shown here is derived from an EMBL/GenBank/DDBJ whole genome shotgun (WGS) entry which is preliminary data.</text>
</comment>
<proteinExistence type="predicted"/>
<feature type="non-terminal residue" evidence="1">
    <location>
        <position position="75"/>
    </location>
</feature>
<dbReference type="EMBL" id="BTSX01000006">
    <property type="protein sequence ID" value="GMT02952.1"/>
    <property type="molecule type" value="Genomic_DNA"/>
</dbReference>
<accession>A0AAV5U974</accession>
<dbReference type="AlphaFoldDB" id="A0AAV5U974"/>
<sequence length="75" mass="8095">MKKKLIIYHYYLLLLLGAGKGLGVAFIGGMQEGTFESIRAEAFLEDVAAMLGLPLDVEGMGDRHGGVQQRARSGE</sequence>
<organism evidence="1 2">
    <name type="scientific">Pristionchus entomophagus</name>
    <dbReference type="NCBI Taxonomy" id="358040"/>
    <lineage>
        <taxon>Eukaryota</taxon>
        <taxon>Metazoa</taxon>
        <taxon>Ecdysozoa</taxon>
        <taxon>Nematoda</taxon>
        <taxon>Chromadorea</taxon>
        <taxon>Rhabditida</taxon>
        <taxon>Rhabditina</taxon>
        <taxon>Diplogasteromorpha</taxon>
        <taxon>Diplogasteroidea</taxon>
        <taxon>Neodiplogasteridae</taxon>
        <taxon>Pristionchus</taxon>
    </lineage>
</organism>
<evidence type="ECO:0000313" key="1">
    <source>
        <dbReference type="EMBL" id="GMT02952.1"/>
    </source>
</evidence>
<gene>
    <name evidence="1" type="ORF">PENTCL1PPCAC_25126</name>
</gene>
<name>A0AAV5U974_9BILA</name>
<keyword evidence="2" id="KW-1185">Reference proteome</keyword>
<evidence type="ECO:0000313" key="2">
    <source>
        <dbReference type="Proteomes" id="UP001432027"/>
    </source>
</evidence>
<reference evidence="1" key="1">
    <citation type="submission" date="2023-10" db="EMBL/GenBank/DDBJ databases">
        <title>Genome assembly of Pristionchus species.</title>
        <authorList>
            <person name="Yoshida K."/>
            <person name="Sommer R.J."/>
        </authorList>
    </citation>
    <scope>NUCLEOTIDE SEQUENCE</scope>
    <source>
        <strain evidence="1">RS0144</strain>
    </source>
</reference>